<proteinExistence type="inferred from homology"/>
<evidence type="ECO:0000256" key="4">
    <source>
        <dbReference type="SAM" id="MobiDB-lite"/>
    </source>
</evidence>
<sequence>MGSGVVHKSSQLKASTHLVPTNYISLPQVPPSSNPFADFDIVHSNTTASAPRVNKRPSGKPRPVRLSRDQQAKAAHKLAMSKVQLSNVKLVKFLEGRKVNSCRVVYENKSTNKSESKVGTLREAWDICKSLGLDFTLITPEGNVRAGKEVIVKCVDLEEIEKEKRRKEREARDAPKNKQKSVKEFKFGGGIGTHDRDRLITRAIQSLSKGHQVKITLQAKRRELNINPLCMFDLDEYIGRALEGYGMVNEGRRLVKEGMGRHNCVWTPRQNAGKVMETRLEDVGTLWDEEEL</sequence>
<dbReference type="EMBL" id="BRYA01000578">
    <property type="protein sequence ID" value="GMI23960.1"/>
    <property type="molecule type" value="Genomic_DNA"/>
</dbReference>
<feature type="compositionally biased region" description="Basic residues" evidence="4">
    <location>
        <begin position="53"/>
        <end position="65"/>
    </location>
</feature>
<accession>A0A9W7FYV4</accession>
<organism evidence="5 6">
    <name type="scientific">Triparma columacea</name>
    <dbReference type="NCBI Taxonomy" id="722753"/>
    <lineage>
        <taxon>Eukaryota</taxon>
        <taxon>Sar</taxon>
        <taxon>Stramenopiles</taxon>
        <taxon>Ochrophyta</taxon>
        <taxon>Bolidophyceae</taxon>
        <taxon>Parmales</taxon>
        <taxon>Triparmaceae</taxon>
        <taxon>Triparma</taxon>
    </lineage>
</organism>
<evidence type="ECO:0000256" key="2">
    <source>
        <dbReference type="ARBA" id="ARBA00022540"/>
    </source>
</evidence>
<dbReference type="GO" id="GO:0043022">
    <property type="term" value="F:ribosome binding"/>
    <property type="evidence" value="ECO:0007669"/>
    <property type="project" value="TreeGrafter"/>
</dbReference>
<evidence type="ECO:0000313" key="5">
    <source>
        <dbReference type="EMBL" id="GMI23960.1"/>
    </source>
</evidence>
<dbReference type="PANTHER" id="PTHR10938">
    <property type="entry name" value="TRANSLATION INITIATION FACTOR IF-3"/>
    <property type="match status" value="1"/>
</dbReference>
<keyword evidence="2" id="KW-0396">Initiation factor</keyword>
<dbReference type="Gene3D" id="3.30.110.10">
    <property type="entry name" value="Translation initiation factor 3 (IF-3), C-terminal domain"/>
    <property type="match status" value="1"/>
</dbReference>
<comment type="similarity">
    <text evidence="1">Belongs to the IF-3 family.</text>
</comment>
<dbReference type="GO" id="GO:0032790">
    <property type="term" value="P:ribosome disassembly"/>
    <property type="evidence" value="ECO:0007669"/>
    <property type="project" value="TreeGrafter"/>
</dbReference>
<protein>
    <submittedName>
        <fullName evidence="5">Uncharacterized protein</fullName>
    </submittedName>
</protein>
<feature type="region of interest" description="Disordered" evidence="4">
    <location>
        <begin position="47"/>
        <end position="66"/>
    </location>
</feature>
<evidence type="ECO:0000313" key="6">
    <source>
        <dbReference type="Proteomes" id="UP001165065"/>
    </source>
</evidence>
<dbReference type="SUPFAM" id="SSF55200">
    <property type="entry name" value="Translation initiation factor IF3, C-terminal domain"/>
    <property type="match status" value="1"/>
</dbReference>
<keyword evidence="3" id="KW-0648">Protein biosynthesis</keyword>
<dbReference type="OrthoDB" id="201759at2759"/>
<dbReference type="InterPro" id="IPR001288">
    <property type="entry name" value="Translation_initiation_fac_3"/>
</dbReference>
<evidence type="ECO:0000256" key="1">
    <source>
        <dbReference type="ARBA" id="ARBA00005439"/>
    </source>
</evidence>
<name>A0A9W7FYV4_9STRA</name>
<dbReference type="InterPro" id="IPR036788">
    <property type="entry name" value="T_IF-3_C_sf"/>
</dbReference>
<reference evidence="6" key="1">
    <citation type="journal article" date="2023" name="Commun. Biol.">
        <title>Genome analysis of Parmales, the sister group of diatoms, reveals the evolutionary specialization of diatoms from phago-mixotrophs to photoautotrophs.</title>
        <authorList>
            <person name="Ban H."/>
            <person name="Sato S."/>
            <person name="Yoshikawa S."/>
            <person name="Yamada K."/>
            <person name="Nakamura Y."/>
            <person name="Ichinomiya M."/>
            <person name="Sato N."/>
            <person name="Blanc-Mathieu R."/>
            <person name="Endo H."/>
            <person name="Kuwata A."/>
            <person name="Ogata H."/>
        </authorList>
    </citation>
    <scope>NUCLEOTIDE SEQUENCE [LARGE SCALE GENOMIC DNA]</scope>
</reference>
<dbReference type="Proteomes" id="UP001165065">
    <property type="component" value="Unassembled WGS sequence"/>
</dbReference>
<dbReference type="PANTHER" id="PTHR10938:SF0">
    <property type="entry name" value="TRANSLATION INITIATION FACTOR IF-3, MITOCHONDRIAL"/>
    <property type="match status" value="1"/>
</dbReference>
<gene>
    <name evidence="5" type="ORF">TrCOL_g13202</name>
</gene>
<keyword evidence="6" id="KW-1185">Reference proteome</keyword>
<comment type="caution">
    <text evidence="5">The sequence shown here is derived from an EMBL/GenBank/DDBJ whole genome shotgun (WGS) entry which is preliminary data.</text>
</comment>
<dbReference type="AlphaFoldDB" id="A0A9W7FYV4"/>
<evidence type="ECO:0000256" key="3">
    <source>
        <dbReference type="ARBA" id="ARBA00022917"/>
    </source>
</evidence>
<dbReference type="GO" id="GO:0003743">
    <property type="term" value="F:translation initiation factor activity"/>
    <property type="evidence" value="ECO:0007669"/>
    <property type="project" value="UniProtKB-KW"/>
</dbReference>